<organism evidence="2 3">
    <name type="scientific">Mucilaginibacter pineti</name>
    <dbReference type="NCBI Taxonomy" id="1391627"/>
    <lineage>
        <taxon>Bacteria</taxon>
        <taxon>Pseudomonadati</taxon>
        <taxon>Bacteroidota</taxon>
        <taxon>Sphingobacteriia</taxon>
        <taxon>Sphingobacteriales</taxon>
        <taxon>Sphingobacteriaceae</taxon>
        <taxon>Mucilaginibacter</taxon>
    </lineage>
</organism>
<protein>
    <submittedName>
        <fullName evidence="2">Por secretion system C-terminal sorting domain-containing protein</fullName>
    </submittedName>
</protein>
<evidence type="ECO:0000313" key="2">
    <source>
        <dbReference type="EMBL" id="SDD45212.1"/>
    </source>
</evidence>
<dbReference type="InterPro" id="IPR026444">
    <property type="entry name" value="Secre_tail"/>
</dbReference>
<dbReference type="AlphaFoldDB" id="A0A1G6UV48"/>
<dbReference type="OrthoDB" id="101122at2"/>
<evidence type="ECO:0000259" key="1">
    <source>
        <dbReference type="Pfam" id="PF18962"/>
    </source>
</evidence>
<reference evidence="2 3" key="1">
    <citation type="submission" date="2016-10" db="EMBL/GenBank/DDBJ databases">
        <authorList>
            <person name="de Groot N.N."/>
        </authorList>
    </citation>
    <scope>NUCLEOTIDE SEQUENCE [LARGE SCALE GENOMIC DNA]</scope>
    <source>
        <strain evidence="2 3">47C3B</strain>
    </source>
</reference>
<proteinExistence type="predicted"/>
<accession>A0A1G6UV48</accession>
<dbReference type="NCBIfam" id="TIGR04183">
    <property type="entry name" value="Por_Secre_tail"/>
    <property type="match status" value="1"/>
</dbReference>
<dbReference type="Pfam" id="PF18962">
    <property type="entry name" value="Por_Secre_tail"/>
    <property type="match status" value="1"/>
</dbReference>
<dbReference type="STRING" id="1391627.SAMN05216464_101769"/>
<gene>
    <name evidence="2" type="ORF">SAMN05216464_101769</name>
</gene>
<name>A0A1G6UV48_9SPHI</name>
<feature type="domain" description="Secretion system C-terminal sorting" evidence="1">
    <location>
        <begin position="1023"/>
        <end position="1093"/>
    </location>
</feature>
<keyword evidence="3" id="KW-1185">Reference proteome</keyword>
<dbReference type="RefSeq" id="WP_091144503.1">
    <property type="nucleotide sequence ID" value="NZ_FNAI01000001.1"/>
</dbReference>
<dbReference type="EMBL" id="FNAI01000001">
    <property type="protein sequence ID" value="SDD45212.1"/>
    <property type="molecule type" value="Genomic_DNA"/>
</dbReference>
<evidence type="ECO:0000313" key="3">
    <source>
        <dbReference type="Proteomes" id="UP000199072"/>
    </source>
</evidence>
<dbReference type="Proteomes" id="UP000199072">
    <property type="component" value="Unassembled WGS sequence"/>
</dbReference>
<sequence>MGIFRLIALTFFFTLVISLTSKPVFAAVYDWYGSAGDNAWANKANWKVLGFLGVPGTASNAPGATDDVQIGVNQTFSSAPTISTSVSCKSLSFGTLQSSTLTVNGSLAVTGAIIQLPSAIQINLLSSNVITGTLAGSGTVTCTSLQAGDLITAFNINALSQNFIQFVSTVNSLTITGNINVYSTTYFATVVPLGFNNAAFYLRGGTATVTGQILTATGITGLLSIGTSTAIATFSVDVPTGSALNPTLKLTNTLPIDPSSINGSIDFYSNTGGTGIATTEYAGASAQTVYSNTAGKLDHSPSTYQNLTFSSAGQKNIQSGALLIAGNWSSAGGKVDAVATNPTVTFQGTTQSLTDGGSDSPNGVVFRNVIFKGGGTKTISSGNFAVNDIGILSVKESSALAAGGNLTLQSDAIGSASVDALPLGSSISGNVKVQRFIQGSSTSLSKRGYRFMSSSVYTATSLITGAKVFDFNYLLSSIYLSGAAGGGFNVTTTTNPSLYLYREDLVPLTGGFTTGSNYKGIAKINNTNLYDIGTQKRLTKTNVNDTTVNVPVGNGFLMFFRGDKTDNGTQTGTKTTLPYDFPENVTLTQVGNLNTGTVDVILWFRTDKLLSYTNNSLANALPRGHNFVGNPYPSTINWEKFNRASTLNQSSIYGANFPAAATAPMAIWFTNPSTHQFDAYIQKSGTITTADTTTTINPSALYTGAASNMIASGQGFFIQATAANQSLSFRETAKSTLQPTASNLLQLMSVHTPLAAIAVAPDPNPDADRGPDAVIALKMRMDSINTDEIAIGFNYKCSPLYINGEDAEDMGGNGALLSLSVLSADSVNLAISRVPLLKSTQQVYPLFVSAVNSGLYKLELSRQVNLPGVYEVWLKDAFTNDSLDMRTNKVYSFNIYKDQPATYGNKRFSLVVRPNQRLGLHLLNFTAARVTTGVKTTWLVENEADYTSFSLERSTDNGKTFESLDSTKSTAIGNYGFTDKFPAKGLNIYRLKLNYMYGEITYSKSISINDIGIANNLVNNLNIFPNPTANSINFMMPADAKGNTPSYNVQIINSAGSVLKKVDSSASHWQNDVSNLSPGTYIIQVTNNDDKTVWGVSKFVKK</sequence>